<feature type="domain" description="DUF1421" evidence="2">
    <location>
        <begin position="507"/>
        <end position="550"/>
    </location>
</feature>
<feature type="region of interest" description="Disordered" evidence="1">
    <location>
        <begin position="221"/>
        <end position="505"/>
    </location>
</feature>
<dbReference type="Pfam" id="PF07223">
    <property type="entry name" value="DUF1421"/>
    <property type="match status" value="1"/>
</dbReference>
<evidence type="ECO:0000313" key="3">
    <source>
        <dbReference type="EMBL" id="KAK9117231.1"/>
    </source>
</evidence>
<feature type="compositionally biased region" description="Low complexity" evidence="1">
    <location>
        <begin position="355"/>
        <end position="367"/>
    </location>
</feature>
<protein>
    <recommendedName>
        <fullName evidence="2">DUF1421 domain-containing protein</fullName>
    </recommendedName>
</protein>
<evidence type="ECO:0000259" key="2">
    <source>
        <dbReference type="Pfam" id="PF07223"/>
    </source>
</evidence>
<evidence type="ECO:0000313" key="4">
    <source>
        <dbReference type="Proteomes" id="UP001417504"/>
    </source>
</evidence>
<proteinExistence type="predicted"/>
<organism evidence="3 4">
    <name type="scientific">Stephania japonica</name>
    <dbReference type="NCBI Taxonomy" id="461633"/>
    <lineage>
        <taxon>Eukaryota</taxon>
        <taxon>Viridiplantae</taxon>
        <taxon>Streptophyta</taxon>
        <taxon>Embryophyta</taxon>
        <taxon>Tracheophyta</taxon>
        <taxon>Spermatophyta</taxon>
        <taxon>Magnoliopsida</taxon>
        <taxon>Ranunculales</taxon>
        <taxon>Menispermaceae</taxon>
        <taxon>Menispermoideae</taxon>
        <taxon>Cissampelideae</taxon>
        <taxon>Stephania</taxon>
    </lineage>
</organism>
<gene>
    <name evidence="3" type="ORF">Sjap_016178</name>
</gene>
<feature type="compositionally biased region" description="Polar residues" evidence="1">
    <location>
        <begin position="221"/>
        <end position="232"/>
    </location>
</feature>
<keyword evidence="4" id="KW-1185">Reference proteome</keyword>
<dbReference type="Proteomes" id="UP001417504">
    <property type="component" value="Unassembled WGS sequence"/>
</dbReference>
<feature type="compositionally biased region" description="Pro residues" evidence="1">
    <location>
        <begin position="242"/>
        <end position="290"/>
    </location>
</feature>
<dbReference type="EMBL" id="JBBNAE010000006">
    <property type="protein sequence ID" value="KAK9117231.1"/>
    <property type="molecule type" value="Genomic_DNA"/>
</dbReference>
<dbReference type="InterPro" id="IPR010820">
    <property type="entry name" value="DUF1421"/>
</dbReference>
<reference evidence="3 4" key="1">
    <citation type="submission" date="2024-01" db="EMBL/GenBank/DDBJ databases">
        <title>Genome assemblies of Stephania.</title>
        <authorList>
            <person name="Yang L."/>
        </authorList>
    </citation>
    <scope>NUCLEOTIDE SEQUENCE [LARGE SCALE GENOMIC DNA]</scope>
    <source>
        <strain evidence="3">QJT</strain>
        <tissue evidence="3">Leaf</tissue>
    </source>
</reference>
<dbReference type="PANTHER" id="PTHR31805:SF14">
    <property type="entry name" value="RECEPTOR-LIKE KINASE, PUTATIVE (DUF1421)-RELATED"/>
    <property type="match status" value="1"/>
</dbReference>
<feature type="compositionally biased region" description="Polar residues" evidence="1">
    <location>
        <begin position="386"/>
        <end position="408"/>
    </location>
</feature>
<sequence length="562" mass="61006">MNSSSLQFKDKQVMMGVPGSPKDDFYDLLNPQDDRHPKTSFKNDLADEILPSYDFQPIRSVPPSRSANLDETTVNVGGARVWSSADAKDNSASNVRTYGSLDTMDSANLVKEKDRDAHSSLTVSEIDKTMKKHADNLLHALEGVSARLSQLESRTRLLEHSVDELKLSVGNDNGKTEGKLRQMENILREVQTSVQVIRDKQEIAEAQFQLSKLQVSKGVQHSEAQNSITQKETVQQSVSQQPHPPVPPPITPPQPSQQAPALPPPSTLLPPPTHQNPPPVQLPTHLPPSQIPSIPHQEPYFAPPAGPHPDATHQQYQLPPSQPPHLAPPAPHQPYQSAPPQLPQYSQPPPPPQQSQPVNPSQLQPSLSRHHEETPQLPPHSYPPSVRQTPSMPLSHSGPLPTQQQLYGSTPPHMYESPPSRPNSGFPSGYGPPPPPPGSNFNDPSYTGSPQYGSPSMKPHLFSSSAPSSGGGSYPRLPTAQLLPHALPTASSDSGASSGGTGNRVPIDDVVDKVAMMGFSRDQVRATVRRLTENGQSVDLNVVLDKLMNDGDVQPPKGWFGR</sequence>
<comment type="caution">
    <text evidence="3">The sequence shown here is derived from an EMBL/GenBank/DDBJ whole genome shotgun (WGS) entry which is preliminary data.</text>
</comment>
<feature type="compositionally biased region" description="Pro residues" evidence="1">
    <location>
        <begin position="340"/>
        <end position="354"/>
    </location>
</feature>
<name>A0AAP0IKJ9_9MAGN</name>
<dbReference type="AlphaFoldDB" id="A0AAP0IKJ9"/>
<evidence type="ECO:0000256" key="1">
    <source>
        <dbReference type="SAM" id="MobiDB-lite"/>
    </source>
</evidence>
<dbReference type="PANTHER" id="PTHR31805">
    <property type="entry name" value="RECEPTOR-LIKE KINASE, PUTATIVE (DUF1421)-RELATED"/>
    <property type="match status" value="1"/>
</dbReference>
<feature type="region of interest" description="Disordered" evidence="1">
    <location>
        <begin position="1"/>
        <end position="40"/>
    </location>
</feature>
<accession>A0AAP0IKJ9</accession>
<feature type="compositionally biased region" description="Pro residues" evidence="1">
    <location>
        <begin position="320"/>
        <end position="332"/>
    </location>
</feature>